<feature type="transmembrane region" description="Helical" evidence="9">
    <location>
        <begin position="287"/>
        <end position="316"/>
    </location>
</feature>
<accession>A0AAV2PKF2</accession>
<keyword evidence="12" id="KW-1185">Reference proteome</keyword>
<dbReference type="GO" id="GO:0032870">
    <property type="term" value="P:cellular response to hormone stimulus"/>
    <property type="evidence" value="ECO:0007669"/>
    <property type="project" value="TreeGrafter"/>
</dbReference>
<dbReference type="Gene3D" id="1.20.1070.10">
    <property type="entry name" value="Rhodopsin 7-helix transmembrane proteins"/>
    <property type="match status" value="1"/>
</dbReference>
<evidence type="ECO:0000256" key="4">
    <source>
        <dbReference type="ARBA" id="ARBA00022692"/>
    </source>
</evidence>
<dbReference type="EMBL" id="CAXKWB010000100">
    <property type="protein sequence ID" value="CAL4059319.1"/>
    <property type="molecule type" value="Genomic_DNA"/>
</dbReference>
<keyword evidence="6 9" id="KW-0472">Membrane</keyword>
<feature type="transmembrane region" description="Helical" evidence="9">
    <location>
        <begin position="382"/>
        <end position="404"/>
    </location>
</feature>
<keyword evidence="5 9" id="KW-1133">Transmembrane helix</keyword>
<dbReference type="PROSITE" id="PS00237">
    <property type="entry name" value="G_PROTEIN_RECEP_F1_1"/>
    <property type="match status" value="1"/>
</dbReference>
<feature type="transmembrane region" description="Helical" evidence="9">
    <location>
        <begin position="129"/>
        <end position="148"/>
    </location>
</feature>
<feature type="domain" description="G-protein coupled receptors family 1 profile" evidence="10">
    <location>
        <begin position="139"/>
        <end position="401"/>
    </location>
</feature>
<evidence type="ECO:0000259" key="10">
    <source>
        <dbReference type="PROSITE" id="PS50262"/>
    </source>
</evidence>
<feature type="transmembrane region" description="Helical" evidence="9">
    <location>
        <begin position="160"/>
        <end position="180"/>
    </location>
</feature>
<keyword evidence="8" id="KW-0297">G-protein coupled receptor</keyword>
<feature type="transmembrane region" description="Helical" evidence="9">
    <location>
        <begin position="200"/>
        <end position="220"/>
    </location>
</feature>
<dbReference type="InterPro" id="IPR017452">
    <property type="entry name" value="GPCR_Rhodpsn_7TM"/>
</dbReference>
<organism evidence="11 12">
    <name type="scientific">Meganyctiphanes norvegica</name>
    <name type="common">Northern krill</name>
    <name type="synonym">Thysanopoda norvegica</name>
    <dbReference type="NCBI Taxonomy" id="48144"/>
    <lineage>
        <taxon>Eukaryota</taxon>
        <taxon>Metazoa</taxon>
        <taxon>Ecdysozoa</taxon>
        <taxon>Arthropoda</taxon>
        <taxon>Crustacea</taxon>
        <taxon>Multicrustacea</taxon>
        <taxon>Malacostraca</taxon>
        <taxon>Eumalacostraca</taxon>
        <taxon>Eucarida</taxon>
        <taxon>Euphausiacea</taxon>
        <taxon>Euphausiidae</taxon>
        <taxon>Meganyctiphanes</taxon>
    </lineage>
</organism>
<dbReference type="PRINTS" id="PR00237">
    <property type="entry name" value="GPCRRHODOPSN"/>
</dbReference>
<evidence type="ECO:0000313" key="11">
    <source>
        <dbReference type="EMBL" id="CAL4059319.1"/>
    </source>
</evidence>
<evidence type="ECO:0000256" key="2">
    <source>
        <dbReference type="ARBA" id="ARBA00010663"/>
    </source>
</evidence>
<dbReference type="SMART" id="SM01381">
    <property type="entry name" value="7TM_GPCR_Srsx"/>
    <property type="match status" value="1"/>
</dbReference>
<feature type="transmembrane region" description="Helical" evidence="9">
    <location>
        <begin position="241"/>
        <end position="263"/>
    </location>
</feature>
<evidence type="ECO:0000256" key="9">
    <source>
        <dbReference type="SAM" id="Phobius"/>
    </source>
</evidence>
<dbReference type="AlphaFoldDB" id="A0AAV2PKF2"/>
<gene>
    <name evidence="11" type="ORF">MNOR_LOCUS454</name>
</gene>
<proteinExistence type="inferred from homology"/>
<dbReference type="PANTHER" id="PTHR24241">
    <property type="entry name" value="NEUROPEPTIDE RECEPTOR-RELATED G-PROTEIN COUPLED RECEPTOR"/>
    <property type="match status" value="1"/>
</dbReference>
<evidence type="ECO:0000256" key="3">
    <source>
        <dbReference type="ARBA" id="ARBA00022475"/>
    </source>
</evidence>
<dbReference type="Pfam" id="PF00001">
    <property type="entry name" value="7tm_1"/>
    <property type="match status" value="1"/>
</dbReference>
<evidence type="ECO:0000256" key="8">
    <source>
        <dbReference type="RuleBase" id="RU000688"/>
    </source>
</evidence>
<dbReference type="GO" id="GO:0005886">
    <property type="term" value="C:plasma membrane"/>
    <property type="evidence" value="ECO:0007669"/>
    <property type="project" value="UniProtKB-SubCell"/>
</dbReference>
<dbReference type="PROSITE" id="PS50262">
    <property type="entry name" value="G_PROTEIN_RECEP_F1_2"/>
    <property type="match status" value="1"/>
</dbReference>
<keyword evidence="7 8" id="KW-0675">Receptor</keyword>
<feature type="transmembrane region" description="Helical" evidence="9">
    <location>
        <begin position="348"/>
        <end position="370"/>
    </location>
</feature>
<name>A0AAV2PKF2_MEGNR</name>
<comment type="subcellular location">
    <subcellularLocation>
        <location evidence="1">Cell membrane</location>
        <topology evidence="1">Multi-pass membrane protein</topology>
    </subcellularLocation>
</comment>
<keyword evidence="4 8" id="KW-0812">Transmembrane</keyword>
<dbReference type="Proteomes" id="UP001497623">
    <property type="component" value="Unassembled WGS sequence"/>
</dbReference>
<dbReference type="PANTHER" id="PTHR24241:SF59">
    <property type="entry name" value="ADIPOKINETIC HORMONE RECEPTOR, ISOFORM C"/>
    <property type="match status" value="1"/>
</dbReference>
<comment type="caution">
    <text evidence="11">The sequence shown here is derived from an EMBL/GenBank/DDBJ whole genome shotgun (WGS) entry which is preliminary data.</text>
</comment>
<protein>
    <recommendedName>
        <fullName evidence="10">G-protein coupled receptors family 1 profile domain-containing protein</fullName>
    </recommendedName>
</protein>
<evidence type="ECO:0000256" key="6">
    <source>
        <dbReference type="ARBA" id="ARBA00023136"/>
    </source>
</evidence>
<evidence type="ECO:0000256" key="1">
    <source>
        <dbReference type="ARBA" id="ARBA00004651"/>
    </source>
</evidence>
<keyword evidence="3" id="KW-1003">Cell membrane</keyword>
<reference evidence="11 12" key="1">
    <citation type="submission" date="2024-05" db="EMBL/GenBank/DDBJ databases">
        <authorList>
            <person name="Wallberg A."/>
        </authorList>
    </citation>
    <scope>NUCLEOTIDE SEQUENCE [LARGE SCALE GENOMIC DNA]</scope>
</reference>
<dbReference type="GO" id="GO:0042277">
    <property type="term" value="F:peptide binding"/>
    <property type="evidence" value="ECO:0007669"/>
    <property type="project" value="TreeGrafter"/>
</dbReference>
<dbReference type="SUPFAM" id="SSF81321">
    <property type="entry name" value="Family A G protein-coupled receptor-like"/>
    <property type="match status" value="1"/>
</dbReference>
<evidence type="ECO:0000256" key="5">
    <source>
        <dbReference type="ARBA" id="ARBA00022989"/>
    </source>
</evidence>
<evidence type="ECO:0000313" key="12">
    <source>
        <dbReference type="Proteomes" id="UP001497623"/>
    </source>
</evidence>
<dbReference type="GO" id="GO:0004930">
    <property type="term" value="F:G protein-coupled receptor activity"/>
    <property type="evidence" value="ECO:0007669"/>
    <property type="project" value="UniProtKB-KW"/>
</dbReference>
<sequence length="427" mass="47998">MLSLLQGSENMLSKGSKLVQDLNDDTTAHGLVNSNNEVSTAMVHDIQQEFKNRIMGLPGNDTLFTEGAEELSLAVLRTNYSEDEGVELHTQGLPNMSILANDSMQSTANSSMPIDMIFNSSHVLQISCYTVIFVVSLVGNLCVLKAILGGGRKQRKSRVNLMLLHLALADLIVTVVMIPVEVGWAATVQWTAGDTSCRVFSFFRIFGHYLSSFILVCISIDRYFAVVHPLSLNAADRRGKIMLCFAWFLAFTCALPQFIIFAVKRHNSFVFFRENLVFPFKQNLGKVYNLFCLIMLYLAPLTIIIIFYGAIVITIFQKSRLSADESMIRRSSLGYLGRARARTIKMTISIVGAFFICWTPYIVISLWFCFDRNSAEKLDQMVLKFLFIFACTNSCANPIVYGIFNFCRKKQPKVRVLKVPILDNLVA</sequence>
<comment type="similarity">
    <text evidence="2 8">Belongs to the G-protein coupled receptor 1 family.</text>
</comment>
<keyword evidence="8" id="KW-0807">Transducer</keyword>
<feature type="non-terminal residue" evidence="11">
    <location>
        <position position="427"/>
    </location>
</feature>
<evidence type="ECO:0000256" key="7">
    <source>
        <dbReference type="ARBA" id="ARBA00023170"/>
    </source>
</evidence>
<dbReference type="InterPro" id="IPR000276">
    <property type="entry name" value="GPCR_Rhodpsn"/>
</dbReference>